<evidence type="ECO:0000256" key="5">
    <source>
        <dbReference type="PROSITE-ProRule" id="PRU00335"/>
    </source>
</evidence>
<dbReference type="PROSITE" id="PS50977">
    <property type="entry name" value="HTH_TETR_2"/>
    <property type="match status" value="1"/>
</dbReference>
<dbReference type="PRINTS" id="PR00455">
    <property type="entry name" value="HTHTETR"/>
</dbReference>
<name>A0A6G8FL68_9MICO</name>
<dbReference type="InterPro" id="IPR039538">
    <property type="entry name" value="BetI_C"/>
</dbReference>
<keyword evidence="2" id="KW-0805">Transcription regulation</keyword>
<dbReference type="GO" id="GO:0000976">
    <property type="term" value="F:transcription cis-regulatory region binding"/>
    <property type="evidence" value="ECO:0007669"/>
    <property type="project" value="TreeGrafter"/>
</dbReference>
<feature type="domain" description="HTH tetR-type" evidence="6">
    <location>
        <begin position="36"/>
        <end position="96"/>
    </location>
</feature>
<dbReference type="PANTHER" id="PTHR30055">
    <property type="entry name" value="HTH-TYPE TRANSCRIPTIONAL REGULATOR RUTR"/>
    <property type="match status" value="1"/>
</dbReference>
<evidence type="ECO:0000256" key="1">
    <source>
        <dbReference type="ARBA" id="ARBA00022491"/>
    </source>
</evidence>
<dbReference type="Proteomes" id="UP000501387">
    <property type="component" value="Chromosome"/>
</dbReference>
<dbReference type="InterPro" id="IPR050109">
    <property type="entry name" value="HTH-type_TetR-like_transc_reg"/>
</dbReference>
<dbReference type="KEGG" id="lins:G7067_12450"/>
<gene>
    <name evidence="7" type="ORF">G7067_12450</name>
</gene>
<dbReference type="PANTHER" id="PTHR30055:SF234">
    <property type="entry name" value="HTH-TYPE TRANSCRIPTIONAL REGULATOR BETI"/>
    <property type="match status" value="1"/>
</dbReference>
<dbReference type="AlphaFoldDB" id="A0A6G8FL68"/>
<evidence type="ECO:0000313" key="7">
    <source>
        <dbReference type="EMBL" id="QIM17029.1"/>
    </source>
</evidence>
<evidence type="ECO:0000313" key="8">
    <source>
        <dbReference type="Proteomes" id="UP000501387"/>
    </source>
</evidence>
<evidence type="ECO:0000259" key="6">
    <source>
        <dbReference type="PROSITE" id="PS50977"/>
    </source>
</evidence>
<dbReference type="GO" id="GO:0003700">
    <property type="term" value="F:DNA-binding transcription factor activity"/>
    <property type="evidence" value="ECO:0007669"/>
    <property type="project" value="TreeGrafter"/>
</dbReference>
<feature type="DNA-binding region" description="H-T-H motif" evidence="5">
    <location>
        <begin position="59"/>
        <end position="78"/>
    </location>
</feature>
<keyword evidence="3 5" id="KW-0238">DNA-binding</keyword>
<dbReference type="Gene3D" id="1.10.357.10">
    <property type="entry name" value="Tetracycline Repressor, domain 2"/>
    <property type="match status" value="1"/>
</dbReference>
<evidence type="ECO:0000256" key="3">
    <source>
        <dbReference type="ARBA" id="ARBA00023125"/>
    </source>
</evidence>
<keyword evidence="4" id="KW-0804">Transcription</keyword>
<dbReference type="SUPFAM" id="SSF46689">
    <property type="entry name" value="Homeodomain-like"/>
    <property type="match status" value="1"/>
</dbReference>
<dbReference type="InterPro" id="IPR001647">
    <property type="entry name" value="HTH_TetR"/>
</dbReference>
<accession>A0A6G8FL68</accession>
<dbReference type="Pfam" id="PF00440">
    <property type="entry name" value="TetR_N"/>
    <property type="match status" value="1"/>
</dbReference>
<sequence length="239" mass="25241">MSSSFPCRKYRILKIVSVPAAGGGSVAENTQADSRADSRDKILQACERTIARSGLRSFRMQDVAREAGVSIGLLSYHFGDRDGLLQAALDHVNARSSDRAGRTPHAHTPAQRLSALLCSEFGDDAQVRAGSIVWNELRAVSVFEPTSAAALTRSTAEWQSAVETLIGEAILACTPQDHEPEQNTGPAATALLLTALVEGLSGRWLTGQITADEAQHAVRFALHGLGLSESDAPGVPSGA</sequence>
<organism evidence="7 8">
    <name type="scientific">Leucobacter insecticola</name>
    <dbReference type="NCBI Taxonomy" id="2714934"/>
    <lineage>
        <taxon>Bacteria</taxon>
        <taxon>Bacillati</taxon>
        <taxon>Actinomycetota</taxon>
        <taxon>Actinomycetes</taxon>
        <taxon>Micrococcales</taxon>
        <taxon>Microbacteriaceae</taxon>
        <taxon>Leucobacter</taxon>
    </lineage>
</organism>
<dbReference type="EMBL" id="CP049934">
    <property type="protein sequence ID" value="QIM17029.1"/>
    <property type="molecule type" value="Genomic_DNA"/>
</dbReference>
<dbReference type="InterPro" id="IPR009057">
    <property type="entry name" value="Homeodomain-like_sf"/>
</dbReference>
<reference evidence="7 8" key="1">
    <citation type="submission" date="2020-03" db="EMBL/GenBank/DDBJ databases">
        <title>Leucobacter sp. nov., isolated from beetles.</title>
        <authorList>
            <person name="Hyun D.-W."/>
            <person name="Bae J.-W."/>
        </authorList>
    </citation>
    <scope>NUCLEOTIDE SEQUENCE [LARGE SCALE GENOMIC DNA]</scope>
    <source>
        <strain evidence="7 8">HDW9B</strain>
    </source>
</reference>
<dbReference type="InterPro" id="IPR036271">
    <property type="entry name" value="Tet_transcr_reg_TetR-rel_C_sf"/>
</dbReference>
<keyword evidence="1" id="KW-0678">Repressor</keyword>
<keyword evidence="8" id="KW-1185">Reference proteome</keyword>
<dbReference type="Pfam" id="PF13977">
    <property type="entry name" value="TetR_C_6"/>
    <property type="match status" value="1"/>
</dbReference>
<evidence type="ECO:0000256" key="4">
    <source>
        <dbReference type="ARBA" id="ARBA00023163"/>
    </source>
</evidence>
<dbReference type="SUPFAM" id="SSF48498">
    <property type="entry name" value="Tetracyclin repressor-like, C-terminal domain"/>
    <property type="match status" value="1"/>
</dbReference>
<evidence type="ECO:0000256" key="2">
    <source>
        <dbReference type="ARBA" id="ARBA00023015"/>
    </source>
</evidence>
<protein>
    <submittedName>
        <fullName evidence="7">TetR/AcrR family transcriptional regulator</fullName>
    </submittedName>
</protein>
<proteinExistence type="predicted"/>